<keyword evidence="4" id="KW-1185">Reference proteome</keyword>
<dbReference type="InterPro" id="IPR032752">
    <property type="entry name" value="DC-UbP/UBTD2_N"/>
</dbReference>
<reference evidence="3" key="1">
    <citation type="submission" date="2019-05" db="EMBL/GenBank/DDBJ databases">
        <title>Annotation for the trematode Fasciolopsis buski.</title>
        <authorList>
            <person name="Choi Y.-J."/>
        </authorList>
    </citation>
    <scope>NUCLEOTIDE SEQUENCE</scope>
    <source>
        <strain evidence="3">HT</strain>
        <tissue evidence="3">Whole worm</tissue>
    </source>
</reference>
<organism evidence="3 4">
    <name type="scientific">Fasciolopsis buskii</name>
    <dbReference type="NCBI Taxonomy" id="27845"/>
    <lineage>
        <taxon>Eukaryota</taxon>
        <taxon>Metazoa</taxon>
        <taxon>Spiralia</taxon>
        <taxon>Lophotrochozoa</taxon>
        <taxon>Platyhelminthes</taxon>
        <taxon>Trematoda</taxon>
        <taxon>Digenea</taxon>
        <taxon>Plagiorchiida</taxon>
        <taxon>Echinostomata</taxon>
        <taxon>Echinostomatoidea</taxon>
        <taxon>Fasciolidae</taxon>
        <taxon>Fasciolopsis</taxon>
    </lineage>
</organism>
<dbReference type="Gene3D" id="3.10.20.90">
    <property type="entry name" value="Phosphatidylinositol 3-kinase Catalytic Subunit, Chain A, domain 1"/>
    <property type="match status" value="1"/>
</dbReference>
<dbReference type="SUPFAM" id="SSF54236">
    <property type="entry name" value="Ubiquitin-like"/>
    <property type="match status" value="1"/>
</dbReference>
<gene>
    <name evidence="3" type="ORF">FBUS_01102</name>
</gene>
<evidence type="ECO:0000256" key="1">
    <source>
        <dbReference type="SAM" id="MobiDB-lite"/>
    </source>
</evidence>
<feature type="region of interest" description="Disordered" evidence="1">
    <location>
        <begin position="243"/>
        <end position="288"/>
    </location>
</feature>
<dbReference type="InterPro" id="IPR029071">
    <property type="entry name" value="Ubiquitin-like_domsf"/>
</dbReference>
<dbReference type="EMBL" id="LUCM01002016">
    <property type="protein sequence ID" value="KAA0197967.1"/>
    <property type="molecule type" value="Genomic_DNA"/>
</dbReference>
<dbReference type="Pfam" id="PF16455">
    <property type="entry name" value="UBD"/>
    <property type="match status" value="1"/>
</dbReference>
<evidence type="ECO:0000313" key="4">
    <source>
        <dbReference type="Proteomes" id="UP000728185"/>
    </source>
</evidence>
<protein>
    <submittedName>
        <fullName evidence="3">Ubiquitin domain-containing protein 2</fullName>
    </submittedName>
</protein>
<proteinExistence type="predicted"/>
<dbReference type="Proteomes" id="UP000728185">
    <property type="component" value="Unassembled WGS sequence"/>
</dbReference>
<evidence type="ECO:0000313" key="3">
    <source>
        <dbReference type="EMBL" id="KAA0197967.1"/>
    </source>
</evidence>
<evidence type="ECO:0000259" key="2">
    <source>
        <dbReference type="Pfam" id="PF16455"/>
    </source>
</evidence>
<accession>A0A8E0S1E7</accession>
<dbReference type="OrthoDB" id="1640476at2759"/>
<feature type="compositionally biased region" description="Polar residues" evidence="1">
    <location>
        <begin position="46"/>
        <end position="56"/>
    </location>
</feature>
<dbReference type="InterPro" id="IPR039869">
    <property type="entry name" value="UBTD1/2"/>
</dbReference>
<feature type="region of interest" description="Disordered" evidence="1">
    <location>
        <begin position="42"/>
        <end position="77"/>
    </location>
</feature>
<feature type="domain" description="DC-UbP/UBTD2 N-terminal" evidence="2">
    <location>
        <begin position="10"/>
        <end position="40"/>
    </location>
</feature>
<dbReference type="PANTHER" id="PTHR13609">
    <property type="entry name" value="UBIQUITIN DOMAIN CONTAINING 1 PROTEIN-RELATED"/>
    <property type="match status" value="1"/>
</dbReference>
<dbReference type="AlphaFoldDB" id="A0A8E0S1E7"/>
<sequence>MPLISYCFSIFSGTLCDCYDHLGARYQLPLYVLCEPSNLMPDEPSTDNPTSVSAPENSEAIGPTHVGDLTTDSSGVTRSRPVTTVVTVPRSDYGTIRCWPFSACCRIRRFVHNADGSSNRSLPLFWSAMSDRPPAKADVHSTSASHPIKPTSVTLYVRLSTGQNHQLEVPSDRMTILEAKRMLASRTNWPETRQRWFACGHLLPNRARICDCQIPQHFIVQCIVHTPFEPESQWSKTFIGPSSCDSSSAAVAHPSDSHSTDPAATTEPASPSSSPPALLPIQTNCLES</sequence>
<feature type="compositionally biased region" description="Low complexity" evidence="1">
    <location>
        <begin position="260"/>
        <end position="272"/>
    </location>
</feature>
<comment type="caution">
    <text evidence="3">The sequence shown here is derived from an EMBL/GenBank/DDBJ whole genome shotgun (WGS) entry which is preliminary data.</text>
</comment>
<name>A0A8E0S1E7_9TREM</name>